<name>A0A182NWT8_9DIPT</name>
<reference evidence="3" key="1">
    <citation type="submission" date="2013-03" db="EMBL/GenBank/DDBJ databases">
        <title>The Genome Sequence of Anopheles dirus WRAIR2.</title>
        <authorList>
            <consortium name="The Broad Institute Genomics Platform"/>
            <person name="Neafsey D.E."/>
            <person name="Walton C."/>
            <person name="Walker B."/>
            <person name="Young S.K."/>
            <person name="Zeng Q."/>
            <person name="Gargeya S."/>
            <person name="Fitzgerald M."/>
            <person name="Haas B."/>
            <person name="Abouelleil A."/>
            <person name="Allen A.W."/>
            <person name="Alvarado L."/>
            <person name="Arachchi H.M."/>
            <person name="Berlin A.M."/>
            <person name="Chapman S.B."/>
            <person name="Gainer-Dewar J."/>
            <person name="Goldberg J."/>
            <person name="Griggs A."/>
            <person name="Gujja S."/>
            <person name="Hansen M."/>
            <person name="Howarth C."/>
            <person name="Imamovic A."/>
            <person name="Ireland A."/>
            <person name="Larimer J."/>
            <person name="McCowan C."/>
            <person name="Murphy C."/>
            <person name="Pearson M."/>
            <person name="Poon T.W."/>
            <person name="Priest M."/>
            <person name="Roberts A."/>
            <person name="Saif S."/>
            <person name="Shea T."/>
            <person name="Sisk P."/>
            <person name="Sykes S."/>
            <person name="Wortman J."/>
            <person name="Nusbaum C."/>
            <person name="Birren B."/>
        </authorList>
    </citation>
    <scope>NUCLEOTIDE SEQUENCE [LARGE SCALE GENOMIC DNA]</scope>
    <source>
        <strain evidence="3">WRAIR2</strain>
    </source>
</reference>
<evidence type="ECO:0000256" key="1">
    <source>
        <dbReference type="SAM" id="MobiDB-lite"/>
    </source>
</evidence>
<dbReference type="AlphaFoldDB" id="A0A182NWT8"/>
<evidence type="ECO:0000313" key="2">
    <source>
        <dbReference type="EnsemblMetazoa" id="ADIR014348-PA"/>
    </source>
</evidence>
<reference evidence="2" key="2">
    <citation type="submission" date="2020-05" db="UniProtKB">
        <authorList>
            <consortium name="EnsemblMetazoa"/>
        </authorList>
    </citation>
    <scope>IDENTIFICATION</scope>
    <source>
        <strain evidence="2">WRAIR2</strain>
    </source>
</reference>
<dbReference type="Proteomes" id="UP000075884">
    <property type="component" value="Unassembled WGS sequence"/>
</dbReference>
<evidence type="ECO:0000313" key="3">
    <source>
        <dbReference type="Proteomes" id="UP000075884"/>
    </source>
</evidence>
<protein>
    <submittedName>
        <fullName evidence="2">Uncharacterized protein</fullName>
    </submittedName>
</protein>
<organism evidence="2 3">
    <name type="scientific">Anopheles dirus</name>
    <dbReference type="NCBI Taxonomy" id="7168"/>
    <lineage>
        <taxon>Eukaryota</taxon>
        <taxon>Metazoa</taxon>
        <taxon>Ecdysozoa</taxon>
        <taxon>Arthropoda</taxon>
        <taxon>Hexapoda</taxon>
        <taxon>Insecta</taxon>
        <taxon>Pterygota</taxon>
        <taxon>Neoptera</taxon>
        <taxon>Endopterygota</taxon>
        <taxon>Diptera</taxon>
        <taxon>Nematocera</taxon>
        <taxon>Culicoidea</taxon>
        <taxon>Culicidae</taxon>
        <taxon>Anophelinae</taxon>
        <taxon>Anopheles</taxon>
    </lineage>
</organism>
<sequence>MEASKYSEQLFSLRELKEKMKPLYICQSDKQQHLEDIPAHWNTIYCKMESSLEQLKNHNLKAQHLQNSDSWSEKDIVTLIRILELIYTCLKDCLYINLHTKQHNATNERACARVDHPPFGEQMGKLKQQIDLFSIELTKVRTIKDALDNIYSIYNMELAGSSSDQDNEEEDCDDDQNDVFI</sequence>
<feature type="compositionally biased region" description="Acidic residues" evidence="1">
    <location>
        <begin position="165"/>
        <end position="181"/>
    </location>
</feature>
<feature type="region of interest" description="Disordered" evidence="1">
    <location>
        <begin position="161"/>
        <end position="181"/>
    </location>
</feature>
<dbReference type="VEuPathDB" id="VectorBase:ADIR014348"/>
<proteinExistence type="predicted"/>
<accession>A0A182NWT8</accession>
<keyword evidence="3" id="KW-1185">Reference proteome</keyword>
<dbReference type="EnsemblMetazoa" id="ADIR014348-RA">
    <property type="protein sequence ID" value="ADIR014348-PA"/>
    <property type="gene ID" value="ADIR014348"/>
</dbReference>